<comment type="caution">
    <text evidence="1">The sequence shown here is derived from an EMBL/GenBank/DDBJ whole genome shotgun (WGS) entry which is preliminary data.</text>
</comment>
<proteinExistence type="predicted"/>
<reference evidence="1" key="1">
    <citation type="journal article" date="2022" name="bioRxiv">
        <title>Population genetic analysis of Ophidiomyces ophidiicola, the causative agent of snake fungal disease, indicates recent introductions to the USA.</title>
        <authorList>
            <person name="Ladner J.T."/>
            <person name="Palmer J.M."/>
            <person name="Ettinger C.L."/>
            <person name="Stajich J.E."/>
            <person name="Farrell T.M."/>
            <person name="Glorioso B.M."/>
            <person name="Lawson B."/>
            <person name="Price S.J."/>
            <person name="Stengle A.G."/>
            <person name="Grear D.A."/>
            <person name="Lorch J.M."/>
        </authorList>
    </citation>
    <scope>NUCLEOTIDE SEQUENCE</scope>
    <source>
        <strain evidence="1">NWHC 24266-5</strain>
    </source>
</reference>
<evidence type="ECO:0000313" key="1">
    <source>
        <dbReference type="EMBL" id="KAI2392673.1"/>
    </source>
</evidence>
<accession>A0ACB8V549</accession>
<protein>
    <submittedName>
        <fullName evidence="1">Uncharacterized protein</fullName>
    </submittedName>
</protein>
<gene>
    <name evidence="1" type="ORF">LOY88_000469</name>
</gene>
<name>A0ACB8V549_9EURO</name>
<organism evidence="1">
    <name type="scientific">Ophidiomyces ophidiicola</name>
    <dbReference type="NCBI Taxonomy" id="1387563"/>
    <lineage>
        <taxon>Eukaryota</taxon>
        <taxon>Fungi</taxon>
        <taxon>Dikarya</taxon>
        <taxon>Ascomycota</taxon>
        <taxon>Pezizomycotina</taxon>
        <taxon>Eurotiomycetes</taxon>
        <taxon>Eurotiomycetidae</taxon>
        <taxon>Onygenales</taxon>
        <taxon>Onygenaceae</taxon>
        <taxon>Ophidiomyces</taxon>
    </lineage>
</organism>
<dbReference type="EMBL" id="JALBCA010000005">
    <property type="protein sequence ID" value="KAI2392673.1"/>
    <property type="molecule type" value="Genomic_DNA"/>
</dbReference>
<sequence length="439" mass="49994">MIPPRLWFHIGVITAAVVLAMVMPGRKWLLSSATEQVHVSKFTTEANSTPSTLSSRHQDAKQHLLHQLQRPEGEFSQYHPRYRLLAALHGFYRYRTIALNDLNTIKDRYNSISKEQQGLIENSIKYNEKIRRTEQLIDENDKVAQKIVDYGLEYYNINFSELQSFINDVESGGHSAERVSVLQALKHYVRDWAPEGEHERISSFPQILGTLEMLYPERNASNPLQVLVPGSGLGRLAHDIAGLNGFEVIANEWSTFMNLAYRYVTSPKAAVANSSTVYPYIDWWSHQPTTEELFRPVTFPAVSIDPSSVVLVEGDFTREFEKPCDNGKFDVIVTLFFIDTARNILTYIETIHRLLKPGGIWINLGPFLYGSAPYLQLSLDETISVAEAAGFEFKDTDSQYGELSLPNKKARQMEAPYGFNNNTLSKNAYRAQFWVASRR</sequence>